<gene>
    <name evidence="1" type="ORF">P0082_02740</name>
</gene>
<evidence type="ECO:0000313" key="1">
    <source>
        <dbReference type="EMBL" id="WGK69798.1"/>
    </source>
</evidence>
<organism evidence="1 2">
    <name type="scientific">Candidatus Haliotispira prima</name>
    <dbReference type="NCBI Taxonomy" id="3034016"/>
    <lineage>
        <taxon>Bacteria</taxon>
        <taxon>Pseudomonadati</taxon>
        <taxon>Spirochaetota</taxon>
        <taxon>Spirochaetia</taxon>
        <taxon>Spirochaetales</taxon>
        <taxon>Spirochaetaceae</taxon>
        <taxon>Candidatus Haliotispira</taxon>
    </lineage>
</organism>
<accession>A0ABY8MIT6</accession>
<sequence length="51" mass="5493">MHRNSDIFRQVEEEQVPVSIQPDGGDLLASGRYALPVVISKMPTGLSLPGS</sequence>
<dbReference type="EMBL" id="CP123443">
    <property type="protein sequence ID" value="WGK69798.1"/>
    <property type="molecule type" value="Genomic_DNA"/>
</dbReference>
<keyword evidence="2" id="KW-1185">Reference proteome</keyword>
<proteinExistence type="predicted"/>
<reference evidence="1 2" key="1">
    <citation type="submission" date="2023-04" db="EMBL/GenBank/DDBJ databases">
        <title>Spirochaete genome identified in red abalone sample constitutes a novel genus.</title>
        <authorList>
            <person name="Sharma S.P."/>
            <person name="Purcell C.M."/>
            <person name="Hyde J.R."/>
            <person name="Severin A.J."/>
        </authorList>
    </citation>
    <scope>NUCLEOTIDE SEQUENCE [LARGE SCALE GENOMIC DNA]</scope>
    <source>
        <strain evidence="1 2">SP-2023</strain>
    </source>
</reference>
<name>A0ABY8MIT6_9SPIO</name>
<dbReference type="Proteomes" id="UP001228690">
    <property type="component" value="Chromosome"/>
</dbReference>
<evidence type="ECO:0000313" key="2">
    <source>
        <dbReference type="Proteomes" id="UP001228690"/>
    </source>
</evidence>
<dbReference type="RefSeq" id="WP_326927988.1">
    <property type="nucleotide sequence ID" value="NZ_CP123443.1"/>
</dbReference>
<protein>
    <submittedName>
        <fullName evidence="1">Uncharacterized protein</fullName>
    </submittedName>
</protein>